<keyword evidence="1" id="KW-1133">Transmembrane helix</keyword>
<organism evidence="2 3">
    <name type="scientific">Aurantibacter aestuarii</name>
    <dbReference type="NCBI Taxonomy" id="1266046"/>
    <lineage>
        <taxon>Bacteria</taxon>
        <taxon>Pseudomonadati</taxon>
        <taxon>Bacteroidota</taxon>
        <taxon>Flavobacteriia</taxon>
        <taxon>Flavobacteriales</taxon>
        <taxon>Flavobacteriaceae</taxon>
        <taxon>Aurantibacter</taxon>
    </lineage>
</organism>
<dbReference type="EMBL" id="PXOQ01000012">
    <property type="protein sequence ID" value="PSG87351.1"/>
    <property type="molecule type" value="Genomic_DNA"/>
</dbReference>
<feature type="transmembrane region" description="Helical" evidence="1">
    <location>
        <begin position="18"/>
        <end position="37"/>
    </location>
</feature>
<dbReference type="RefSeq" id="WP_106463988.1">
    <property type="nucleotide sequence ID" value="NZ_PXOQ01000012.1"/>
</dbReference>
<accession>A0A2T1N6X9</accession>
<feature type="transmembrane region" description="Helical" evidence="1">
    <location>
        <begin position="43"/>
        <end position="63"/>
    </location>
</feature>
<evidence type="ECO:0000313" key="3">
    <source>
        <dbReference type="Proteomes" id="UP000238426"/>
    </source>
</evidence>
<protein>
    <submittedName>
        <fullName evidence="2">Uncharacterized protein</fullName>
    </submittedName>
</protein>
<dbReference type="InterPro" id="IPR046077">
    <property type="entry name" value="DUF6095"/>
</dbReference>
<proteinExistence type="predicted"/>
<dbReference type="Proteomes" id="UP000238426">
    <property type="component" value="Unassembled WGS sequence"/>
</dbReference>
<name>A0A2T1N6X9_9FLAO</name>
<evidence type="ECO:0000256" key="1">
    <source>
        <dbReference type="SAM" id="Phobius"/>
    </source>
</evidence>
<dbReference type="OrthoDB" id="1447634at2"/>
<keyword evidence="3" id="KW-1185">Reference proteome</keyword>
<dbReference type="Pfam" id="PF19589">
    <property type="entry name" value="DUF6095"/>
    <property type="match status" value="1"/>
</dbReference>
<keyword evidence="1" id="KW-0812">Transmembrane</keyword>
<sequence length="75" mass="8372">MPTKRTNKDVLVLGLKRLAIAIVLLFAGPTLLYVVVSNKEKPFYIPLLIISFVICALAIYFIFKGIKTLISSVFD</sequence>
<reference evidence="2 3" key="1">
    <citation type="submission" date="2018-03" db="EMBL/GenBank/DDBJ databases">
        <title>Mesoflavibacter sp. HG37 and Mesoflavibacter sp. HG96 sp.nov., two marine bacteria isolated from seawater of Western Pacific Ocean.</title>
        <authorList>
            <person name="Cheng H."/>
            <person name="Wu Y.-H."/>
            <person name="Guo L.-L."/>
            <person name="Xu X.-W."/>
        </authorList>
    </citation>
    <scope>NUCLEOTIDE SEQUENCE [LARGE SCALE GENOMIC DNA]</scope>
    <source>
        <strain evidence="2 3">KCTC 32269</strain>
    </source>
</reference>
<dbReference type="AlphaFoldDB" id="A0A2T1N6X9"/>
<gene>
    <name evidence="2" type="ORF">C7H52_11125</name>
</gene>
<keyword evidence="1" id="KW-0472">Membrane</keyword>
<evidence type="ECO:0000313" key="2">
    <source>
        <dbReference type="EMBL" id="PSG87351.1"/>
    </source>
</evidence>
<comment type="caution">
    <text evidence="2">The sequence shown here is derived from an EMBL/GenBank/DDBJ whole genome shotgun (WGS) entry which is preliminary data.</text>
</comment>